<dbReference type="InterPro" id="IPR044865">
    <property type="entry name" value="MRH_dom"/>
</dbReference>
<dbReference type="GO" id="GO:0017177">
    <property type="term" value="C:glucosidase II complex"/>
    <property type="evidence" value="ECO:0007669"/>
    <property type="project" value="TreeGrafter"/>
</dbReference>
<gene>
    <name evidence="10" type="primary">LOC118317235</name>
</gene>
<keyword evidence="5" id="KW-0106">Calcium</keyword>
<dbReference type="GO" id="GO:0001889">
    <property type="term" value="P:liver development"/>
    <property type="evidence" value="ECO:0007669"/>
    <property type="project" value="TreeGrafter"/>
</dbReference>
<dbReference type="Gene3D" id="4.10.400.10">
    <property type="entry name" value="Low-density Lipoprotein Receptor"/>
    <property type="match status" value="1"/>
</dbReference>
<evidence type="ECO:0000256" key="6">
    <source>
        <dbReference type="ARBA" id="ARBA00023157"/>
    </source>
</evidence>
<dbReference type="InterPro" id="IPR002172">
    <property type="entry name" value="LDrepeatLR_classA_rpt"/>
</dbReference>
<evidence type="ECO:0000259" key="8">
    <source>
        <dbReference type="PROSITE" id="PS50222"/>
    </source>
</evidence>
<feature type="domain" description="MRH" evidence="9">
    <location>
        <begin position="336"/>
        <end position="436"/>
    </location>
</feature>
<dbReference type="CDD" id="cd00112">
    <property type="entry name" value="LDLa"/>
    <property type="match status" value="1"/>
</dbReference>
<reference evidence="10" key="1">
    <citation type="submission" date="2023-05" db="EMBL/GenBank/DDBJ databases">
        <title>High-quality long-read genome of Scophthalmus maximus.</title>
        <authorList>
            <person name="Lien S."/>
            <person name="Martinez P."/>
        </authorList>
    </citation>
    <scope>NUCLEOTIDE SEQUENCE [LARGE SCALE GENOMIC DNA]</scope>
</reference>
<dbReference type="InterPro" id="IPR028146">
    <property type="entry name" value="PRKCSH_N"/>
</dbReference>
<evidence type="ECO:0000256" key="1">
    <source>
        <dbReference type="ARBA" id="ARBA00022387"/>
    </source>
</evidence>
<dbReference type="Proteomes" id="UP000694558">
    <property type="component" value="Chromosome 2"/>
</dbReference>
<dbReference type="PROSITE" id="PS00018">
    <property type="entry name" value="EF_HAND_1"/>
    <property type="match status" value="1"/>
</dbReference>
<dbReference type="Ensembl" id="ENSSMAT00000017851.2">
    <property type="protein sequence ID" value="ENSSMAP00000017655.1"/>
    <property type="gene ID" value="ENSSMAG00000010774.2"/>
</dbReference>
<dbReference type="Gene3D" id="1.10.238.10">
    <property type="entry name" value="EF-hand"/>
    <property type="match status" value="1"/>
</dbReference>
<keyword evidence="4" id="KW-0256">Endoplasmic reticulum</keyword>
<reference evidence="10" key="2">
    <citation type="submission" date="2025-08" db="UniProtKB">
        <authorList>
            <consortium name="Ensembl"/>
        </authorList>
    </citation>
    <scope>IDENTIFICATION</scope>
</reference>
<keyword evidence="6" id="KW-1015">Disulfide bond</keyword>
<dbReference type="InterPro" id="IPR018247">
    <property type="entry name" value="EF_Hand_1_Ca_BS"/>
</dbReference>
<organism evidence="10 11">
    <name type="scientific">Scophthalmus maximus</name>
    <name type="common">Turbot</name>
    <name type="synonym">Psetta maxima</name>
    <dbReference type="NCBI Taxonomy" id="52904"/>
    <lineage>
        <taxon>Eukaryota</taxon>
        <taxon>Metazoa</taxon>
        <taxon>Chordata</taxon>
        <taxon>Craniata</taxon>
        <taxon>Vertebrata</taxon>
        <taxon>Euteleostomi</taxon>
        <taxon>Actinopterygii</taxon>
        <taxon>Neopterygii</taxon>
        <taxon>Teleostei</taxon>
        <taxon>Neoteleostei</taxon>
        <taxon>Acanthomorphata</taxon>
        <taxon>Carangaria</taxon>
        <taxon>Pleuronectiformes</taxon>
        <taxon>Pleuronectoidei</taxon>
        <taxon>Scophthalmidae</taxon>
        <taxon>Scophthalmus</taxon>
    </lineage>
</organism>
<dbReference type="PANTHER" id="PTHR12630:SF22">
    <property type="entry name" value="GLUCOSIDASE 2 SUBUNIT BETA"/>
    <property type="match status" value="1"/>
</dbReference>
<dbReference type="InterPro" id="IPR011992">
    <property type="entry name" value="EF-hand-dom_pair"/>
</dbReference>
<dbReference type="PROSITE" id="PS51914">
    <property type="entry name" value="MRH"/>
    <property type="match status" value="1"/>
</dbReference>
<dbReference type="SUPFAM" id="SSF47473">
    <property type="entry name" value="EF-hand"/>
    <property type="match status" value="1"/>
</dbReference>
<evidence type="ECO:0000259" key="9">
    <source>
        <dbReference type="PROSITE" id="PS51914"/>
    </source>
</evidence>
<keyword evidence="2" id="KW-0479">Metal-binding</keyword>
<dbReference type="SUPFAM" id="SSF50911">
    <property type="entry name" value="Mannose 6-phosphate receptor domain"/>
    <property type="match status" value="1"/>
</dbReference>
<dbReference type="InterPro" id="IPR036607">
    <property type="entry name" value="PRKCSH"/>
</dbReference>
<dbReference type="InterPro" id="IPR009011">
    <property type="entry name" value="Man6P_isomerase_rcpt-bd_dom_sf"/>
</dbReference>
<dbReference type="Pfam" id="PF12999">
    <property type="entry name" value="PRKCSH-like"/>
    <property type="match status" value="1"/>
</dbReference>
<dbReference type="InterPro" id="IPR036055">
    <property type="entry name" value="LDL_receptor-like_sf"/>
</dbReference>
<dbReference type="InterPro" id="IPR039794">
    <property type="entry name" value="Gtb1-like"/>
</dbReference>
<dbReference type="Gene3D" id="2.70.130.10">
    <property type="entry name" value="Mannose-6-phosphate receptor binding domain"/>
    <property type="match status" value="1"/>
</dbReference>
<accession>A0A8D3AFZ7</accession>
<dbReference type="PROSITE" id="PS50222">
    <property type="entry name" value="EF_HAND_2"/>
    <property type="match status" value="1"/>
</dbReference>
<dbReference type="GO" id="GO:0005509">
    <property type="term" value="F:calcium ion binding"/>
    <property type="evidence" value="ECO:0007669"/>
    <property type="project" value="InterPro"/>
</dbReference>
<dbReference type="AlphaFoldDB" id="A0A8D3AFZ7"/>
<name>A0A8D3AFZ7_SCOMX</name>
<dbReference type="SUPFAM" id="SSF57424">
    <property type="entry name" value="LDL receptor-like module"/>
    <property type="match status" value="2"/>
</dbReference>
<dbReference type="Pfam" id="PF13015">
    <property type="entry name" value="PRKCSH_1"/>
    <property type="match status" value="1"/>
</dbReference>
<feature type="domain" description="EF-hand" evidence="8">
    <location>
        <begin position="196"/>
        <end position="231"/>
    </location>
</feature>
<dbReference type="InterPro" id="IPR002048">
    <property type="entry name" value="EF_hand_dom"/>
</dbReference>
<evidence type="ECO:0000313" key="11">
    <source>
        <dbReference type="Proteomes" id="UP000694558"/>
    </source>
</evidence>
<keyword evidence="3" id="KW-0732">Signal</keyword>
<evidence type="ECO:0000256" key="2">
    <source>
        <dbReference type="ARBA" id="ARBA00022723"/>
    </source>
</evidence>
<evidence type="ECO:0000256" key="4">
    <source>
        <dbReference type="ARBA" id="ARBA00022824"/>
    </source>
</evidence>
<keyword evidence="7" id="KW-0175">Coiled coil</keyword>
<protein>
    <recommendedName>
        <fullName evidence="1">Glucosidase 2 subunit beta</fullName>
    </recommendedName>
</protein>
<dbReference type="GO" id="GO:0006491">
    <property type="term" value="P:N-glycan processing"/>
    <property type="evidence" value="ECO:0007669"/>
    <property type="project" value="TreeGrafter"/>
</dbReference>
<evidence type="ECO:0000313" key="10">
    <source>
        <dbReference type="Ensembl" id="ENSSMAP00000017655.1"/>
    </source>
</evidence>
<proteinExistence type="predicted"/>
<evidence type="ECO:0000256" key="5">
    <source>
        <dbReference type="ARBA" id="ARBA00022837"/>
    </source>
</evidence>
<dbReference type="PANTHER" id="PTHR12630">
    <property type="entry name" value="N-LINKED OLIGOSACCHARIDE PROCESSING"/>
    <property type="match status" value="1"/>
</dbReference>
<dbReference type="GeneTree" id="ENSGT00510000047770"/>
<evidence type="ECO:0000256" key="3">
    <source>
        <dbReference type="ARBA" id="ARBA00022729"/>
    </source>
</evidence>
<feature type="coiled-coil region" evidence="7">
    <location>
        <begin position="154"/>
        <end position="195"/>
    </location>
</feature>
<evidence type="ECO:0000256" key="7">
    <source>
        <dbReference type="SAM" id="Coils"/>
    </source>
</evidence>
<sequence>AFTGCSGNYSVSWFVCVDSRKIRGISSSYKRFYRERKSFLCIDGSKIIPFEQVNDDYCDCEDGSDEPGTSACPRGRFYCTNLGFRPHYIPSSRVNDGICDCCDASDEYNSHARCQNTCWNLGQRERAYVEGQMRTLDEGLQLKQQLIEEGVLLWREKQAQLRELQQVAEDLQIKLEDHRRRKHEADRRKEQTLKALENNTVSSMFQSLDSNKDGSITVDELQDKVALIHDEERSLSEDEAVALLGGGHQMDVTKFQHTLWDILTNGDSVKVSSIILHFHNPLLSLFPPHFSSAKWEATNLKKVEEAYDTVNMEISDLRKKLAIDYGTDWEFLFLNSQCYKLKVYEYTYTLCPFNQVTQENTAGTEVSLGKWGMWAGTPKNQYSQMVYENGEPCWQGGSRSATVTLTCGTETALRSVKEPSKCQYIMDFQTPVACQPVLKQRGIHSEL</sequence>